<dbReference type="GO" id="GO:0016740">
    <property type="term" value="F:transferase activity"/>
    <property type="evidence" value="ECO:0007669"/>
    <property type="project" value="UniProtKB-KW"/>
</dbReference>
<proteinExistence type="inferred from homology"/>
<dbReference type="OrthoDB" id="9811471at2"/>
<evidence type="ECO:0000313" key="4">
    <source>
        <dbReference type="Proteomes" id="UP000032633"/>
    </source>
</evidence>
<evidence type="ECO:0000313" key="3">
    <source>
        <dbReference type="EMBL" id="AJY77836.1"/>
    </source>
</evidence>
<dbReference type="PANTHER" id="PTHR11895:SF7">
    <property type="entry name" value="GLUTAMYL-TRNA(GLN) AMIDOTRANSFERASE SUBUNIT A, MITOCHONDRIAL"/>
    <property type="match status" value="1"/>
</dbReference>
<dbReference type="EMBL" id="CP011058">
    <property type="protein sequence ID" value="AJY77836.1"/>
    <property type="molecule type" value="Genomic_DNA"/>
</dbReference>
<gene>
    <name evidence="3" type="ORF">VN24_18220</name>
</gene>
<evidence type="ECO:0000259" key="2">
    <source>
        <dbReference type="Pfam" id="PF01425"/>
    </source>
</evidence>
<sequence>MFQDIDSLSQLIRTKQLSPLEITGRVLQRIDRLNPVLNAYIRVTPEEAMRQAEALHEEMMQGRIRGPLHGIPIAVKDIIQTKGTNTTAGSKVFQHWVPDEDAFVVQRLKEAGAVIVGKANLHEFAMGATTENPYYGAARNPWDLDKIAGGSSGGNAAALAAGMCFGAIGTDTAGSIRQPAALTGTVGLKPTYGRVSTRGCLPFSWSLDHIGPMARTVKDAAILLEAIAGHDSLDDFSSRESASRYLADSLTDLKGFRIAICREYFFEGMHGEIERTVEQALNRLAILGAEIAEIDIPGLTDAQWAARIIAQSEGYAFHKPMLEKLPHLYSDDVKFRLNFGKQVAAEEYIRAQRIRNKFIGDTLAAMEGMDMLAAPMNHNPPFNINSVTPEEAINNMFRLAKAPLANLLGFPALSVPCGFTSGNLPVGLQLIARPFAENVLLRVGDLYERSEPWAGRLAENTAFESGTIGNMR</sequence>
<dbReference type="PROSITE" id="PS00571">
    <property type="entry name" value="AMIDASES"/>
    <property type="match status" value="1"/>
</dbReference>
<dbReference type="KEGG" id="pbj:VN24_18220"/>
<dbReference type="HOGENOM" id="CLU_009600_0_3_9"/>
<dbReference type="AlphaFoldDB" id="A0A0D5NRC7"/>
<dbReference type="PANTHER" id="PTHR11895">
    <property type="entry name" value="TRANSAMIDASE"/>
    <property type="match status" value="1"/>
</dbReference>
<protein>
    <submittedName>
        <fullName evidence="3">Glutamyl-tRNA amidotransferase</fullName>
    </submittedName>
</protein>
<dbReference type="Pfam" id="PF01425">
    <property type="entry name" value="Amidase"/>
    <property type="match status" value="1"/>
</dbReference>
<dbReference type="InterPro" id="IPR020556">
    <property type="entry name" value="Amidase_CS"/>
</dbReference>
<reference evidence="4" key="2">
    <citation type="submission" date="2015-03" db="EMBL/GenBank/DDBJ databases">
        <title>Genome sequence of Paenibacillus beijingensis strain DSM 24997T.</title>
        <authorList>
            <person name="Kwak Y."/>
            <person name="Shin J.-H."/>
        </authorList>
    </citation>
    <scope>NUCLEOTIDE SEQUENCE [LARGE SCALE GENOMIC DNA]</scope>
    <source>
        <strain evidence="4">DSM 24997</strain>
    </source>
</reference>
<dbReference type="InterPro" id="IPR000120">
    <property type="entry name" value="Amidase"/>
</dbReference>
<accession>A0A0D5NRC7</accession>
<keyword evidence="4" id="KW-1185">Reference proteome</keyword>
<dbReference type="Gene3D" id="3.90.1300.10">
    <property type="entry name" value="Amidase signature (AS) domain"/>
    <property type="match status" value="1"/>
</dbReference>
<name>A0A0D5NRC7_9BACL</name>
<evidence type="ECO:0000256" key="1">
    <source>
        <dbReference type="ARBA" id="ARBA00009199"/>
    </source>
</evidence>
<dbReference type="Proteomes" id="UP000032633">
    <property type="component" value="Chromosome"/>
</dbReference>
<organism evidence="3 4">
    <name type="scientific">Paenibacillus beijingensis</name>
    <dbReference type="NCBI Taxonomy" id="1126833"/>
    <lineage>
        <taxon>Bacteria</taxon>
        <taxon>Bacillati</taxon>
        <taxon>Bacillota</taxon>
        <taxon>Bacilli</taxon>
        <taxon>Bacillales</taxon>
        <taxon>Paenibacillaceae</taxon>
        <taxon>Paenibacillus</taxon>
    </lineage>
</organism>
<reference evidence="3 4" key="1">
    <citation type="journal article" date="2015" name="J. Biotechnol.">
        <title>Complete genome sequence of Paenibacillus beijingensis 7188(T) (=DSM 24997(T)), a novel rhizobacterium from jujube garden soil.</title>
        <authorList>
            <person name="Kwak Y."/>
            <person name="Shin J.H."/>
        </authorList>
    </citation>
    <scope>NUCLEOTIDE SEQUENCE [LARGE SCALE GENOMIC DNA]</scope>
    <source>
        <strain evidence="3 4">DSM 24997</strain>
    </source>
</reference>
<comment type="similarity">
    <text evidence="1">Belongs to the amidase family.</text>
</comment>
<keyword evidence="3" id="KW-0808">Transferase</keyword>
<dbReference type="InterPro" id="IPR036928">
    <property type="entry name" value="AS_sf"/>
</dbReference>
<dbReference type="SUPFAM" id="SSF75304">
    <property type="entry name" value="Amidase signature (AS) enzymes"/>
    <property type="match status" value="1"/>
</dbReference>
<dbReference type="PATRIC" id="fig|1126833.4.peg.4012"/>
<dbReference type="STRING" id="1126833.VN24_18220"/>
<feature type="domain" description="Amidase" evidence="2">
    <location>
        <begin position="21"/>
        <end position="441"/>
    </location>
</feature>
<dbReference type="InterPro" id="IPR023631">
    <property type="entry name" value="Amidase_dom"/>
</dbReference>